<dbReference type="Proteomes" id="UP000681722">
    <property type="component" value="Unassembled WGS sequence"/>
</dbReference>
<evidence type="ECO:0000256" key="6">
    <source>
        <dbReference type="ARBA" id="ARBA00066938"/>
    </source>
</evidence>
<dbReference type="GO" id="GO:0102571">
    <property type="term" value="F:[protein]-3-O-(N-acetyl-D-glucosaminyl)-L-serine/L-threonine O-N-acetyl-alpha-D-glucosaminase activity"/>
    <property type="evidence" value="ECO:0007669"/>
    <property type="project" value="UniProtKB-EC"/>
</dbReference>
<dbReference type="Gene3D" id="3.20.20.80">
    <property type="entry name" value="Glycosidases"/>
    <property type="match status" value="1"/>
</dbReference>
<dbReference type="Pfam" id="PF07555">
    <property type="entry name" value="NAGidase"/>
    <property type="match status" value="1"/>
</dbReference>
<sequence length="770" mass="89584">MKTDQFLCGVIEGYYGRPWTTNQRKTLFEYCIRFGLNTYVYGPKDDYKHRSKWRELYVQDEIDHLIQLIQTAKRLGITFIYALSPGLDIVYSSTKDMNCLKRKLDQVIGFGCENFTLLFDDIEVEMCQIDKDYFQSFAHAHVSVTNEIYNYLQKPDLLIFCPTEYCSKMAKPTLDKSQYLQTIGNGLLPDIDIFWTGPKVVSRRIDLDHIEQVNKILKRRVIIWDNIHANDYDQRRLFLGPYSGRPCEIMSSLNGLISNPNCEFECNFIPFHTLGQWYSFYQKPTTKDNEEEVEEDNINDQEPATYEPFRALERAIVAWLPEFNRTKNAEGSSKNHLLCEPMETLSSTISTPQMSPKPALVNSEDDSQDGSQPTMSKPLKQSTQDQMECEISASIINDSLTIDDLRLLVELFYLPYEHGQIGIQLLQEFHWLKTNKQQQQQTNTRRNMAQIEEWRDRSLKFHNIRKSIGKMVQRLTTIQNRSLLYELYSYASDINSTISLCSQYLKWMDDNQKTTSVFMSGDQEPWVHRGGLSAEFLNVLPIGPYQNILREQKFLSIYTIRPVLSTDDPMLYDICTQSSFNHSYSDLLSQYPDIIADKYIGGYLMLDRGCCFVIEDQNDSICGFCVTTLDSHLFDKHLQHTYIPQMMQKYTSHQNDNSATTTTATTSITNANNDQIQKMFEPFTCPLWLYERFPARLQFYFYPQCDNVQIICQKLLKTVFESLKQRGIQGCHSILSESDYATHQLYLNVDFLNLSCMDINNQLIIVGKQL</sequence>
<keyword evidence="12" id="KW-1185">Reference proteome</keyword>
<dbReference type="AlphaFoldDB" id="A0A813UVC5"/>
<dbReference type="InterPro" id="IPR017853">
    <property type="entry name" value="GH"/>
</dbReference>
<dbReference type="InterPro" id="IPR051822">
    <property type="entry name" value="Glycosyl_Hydrolase_84"/>
</dbReference>
<keyword evidence="2" id="KW-0326">Glycosidase</keyword>
<evidence type="ECO:0000313" key="10">
    <source>
        <dbReference type="EMBL" id="CAF0827897.1"/>
    </source>
</evidence>
<dbReference type="EC" id="3.2.1.169" evidence="6"/>
<evidence type="ECO:0000256" key="4">
    <source>
        <dbReference type="ARBA" id="ARBA00050933"/>
    </source>
</evidence>
<evidence type="ECO:0000256" key="8">
    <source>
        <dbReference type="SAM" id="MobiDB-lite"/>
    </source>
</evidence>
<protein>
    <recommendedName>
        <fullName evidence="6">protein O-GlcNAcase</fullName>
        <ecNumber evidence="6">3.2.1.169</ecNumber>
    </recommendedName>
    <alternativeName>
        <fullName evidence="3">Beta-N-acetylhexosaminidase</fullName>
    </alternativeName>
    <alternativeName>
        <fullName evidence="7">Beta-hexosaminidase</fullName>
    </alternativeName>
</protein>
<proteinExistence type="predicted"/>
<comment type="caution">
    <text evidence="10">The sequence shown here is derived from an EMBL/GenBank/DDBJ whole genome shotgun (WGS) entry which is preliminary data.</text>
</comment>
<feature type="region of interest" description="Disordered" evidence="8">
    <location>
        <begin position="347"/>
        <end position="384"/>
    </location>
</feature>
<evidence type="ECO:0000313" key="11">
    <source>
        <dbReference type="EMBL" id="CAF3614810.1"/>
    </source>
</evidence>
<dbReference type="PROSITE" id="PS52009">
    <property type="entry name" value="GH84"/>
    <property type="match status" value="1"/>
</dbReference>
<dbReference type="GO" id="GO:0016231">
    <property type="term" value="F:beta-N-acetylglucosaminidase activity"/>
    <property type="evidence" value="ECO:0007669"/>
    <property type="project" value="TreeGrafter"/>
</dbReference>
<comment type="catalytic activity">
    <reaction evidence="5">
        <text>3-O-(N-acetyl-beta-D-glucosaminyl)-L-threonyl-[protein] + H2O = L-threonyl-[protein] + N-acetyl-D-glucosamine</text>
        <dbReference type="Rhea" id="RHEA:48892"/>
        <dbReference type="Rhea" id="RHEA-COMP:11060"/>
        <dbReference type="Rhea" id="RHEA-COMP:12252"/>
        <dbReference type="ChEBI" id="CHEBI:15377"/>
        <dbReference type="ChEBI" id="CHEBI:30013"/>
        <dbReference type="ChEBI" id="CHEBI:90840"/>
        <dbReference type="ChEBI" id="CHEBI:506227"/>
        <dbReference type="EC" id="3.2.1.169"/>
    </reaction>
</comment>
<dbReference type="SUPFAM" id="SSF51445">
    <property type="entry name" value="(Trans)glycosidases"/>
    <property type="match status" value="1"/>
</dbReference>
<dbReference type="GO" id="GO:0009100">
    <property type="term" value="P:glycoprotein metabolic process"/>
    <property type="evidence" value="ECO:0007669"/>
    <property type="project" value="TreeGrafter"/>
</dbReference>
<dbReference type="PANTHER" id="PTHR13170">
    <property type="entry name" value="O-GLCNACASE"/>
    <property type="match status" value="1"/>
</dbReference>
<dbReference type="Proteomes" id="UP000663829">
    <property type="component" value="Unassembled WGS sequence"/>
</dbReference>
<organism evidence="10 12">
    <name type="scientific">Didymodactylos carnosus</name>
    <dbReference type="NCBI Taxonomy" id="1234261"/>
    <lineage>
        <taxon>Eukaryota</taxon>
        <taxon>Metazoa</taxon>
        <taxon>Spiralia</taxon>
        <taxon>Gnathifera</taxon>
        <taxon>Rotifera</taxon>
        <taxon>Eurotatoria</taxon>
        <taxon>Bdelloidea</taxon>
        <taxon>Philodinida</taxon>
        <taxon>Philodinidae</taxon>
        <taxon>Didymodactylos</taxon>
    </lineage>
</organism>
<dbReference type="FunFam" id="3.20.20.80:FF:000009">
    <property type="entry name" value="O-GlcNAcase BT_4395"/>
    <property type="match status" value="1"/>
</dbReference>
<evidence type="ECO:0000259" key="9">
    <source>
        <dbReference type="PROSITE" id="PS52009"/>
    </source>
</evidence>
<evidence type="ECO:0000256" key="5">
    <source>
        <dbReference type="ARBA" id="ARBA00052136"/>
    </source>
</evidence>
<name>A0A813UVC5_9BILA</name>
<dbReference type="EMBL" id="CAJOBC010000685">
    <property type="protein sequence ID" value="CAF3614810.1"/>
    <property type="molecule type" value="Genomic_DNA"/>
</dbReference>
<keyword evidence="1" id="KW-0378">Hydrolase</keyword>
<comment type="catalytic activity">
    <reaction evidence="4">
        <text>3-O-(N-acetyl-beta-D-glucosaminyl)-L-seryl-[protein] + H2O = N-acetyl-D-glucosamine + L-seryl-[protein]</text>
        <dbReference type="Rhea" id="RHEA:48876"/>
        <dbReference type="Rhea" id="RHEA-COMP:9863"/>
        <dbReference type="Rhea" id="RHEA-COMP:12251"/>
        <dbReference type="ChEBI" id="CHEBI:15377"/>
        <dbReference type="ChEBI" id="CHEBI:29999"/>
        <dbReference type="ChEBI" id="CHEBI:90838"/>
        <dbReference type="ChEBI" id="CHEBI:506227"/>
        <dbReference type="EC" id="3.2.1.169"/>
    </reaction>
</comment>
<accession>A0A813UVC5</accession>
<dbReference type="OrthoDB" id="9975416at2759"/>
<evidence type="ECO:0000256" key="1">
    <source>
        <dbReference type="ARBA" id="ARBA00022801"/>
    </source>
</evidence>
<evidence type="ECO:0000256" key="2">
    <source>
        <dbReference type="ARBA" id="ARBA00023295"/>
    </source>
</evidence>
<feature type="domain" description="GH84" evidence="9">
    <location>
        <begin position="6"/>
        <end position="282"/>
    </location>
</feature>
<evidence type="ECO:0000256" key="3">
    <source>
        <dbReference type="ARBA" id="ARBA00030512"/>
    </source>
</evidence>
<evidence type="ECO:0000313" key="12">
    <source>
        <dbReference type="Proteomes" id="UP000663829"/>
    </source>
</evidence>
<gene>
    <name evidence="10" type="ORF">GPM918_LOCUS4896</name>
    <name evidence="11" type="ORF">SRO942_LOCUS4897</name>
</gene>
<dbReference type="Gene3D" id="1.20.58.240">
    <property type="entry name" value="STAT, domain 1"/>
    <property type="match status" value="1"/>
</dbReference>
<reference evidence="10" key="1">
    <citation type="submission" date="2021-02" db="EMBL/GenBank/DDBJ databases">
        <authorList>
            <person name="Nowell W R."/>
        </authorList>
    </citation>
    <scope>NUCLEOTIDE SEQUENCE</scope>
</reference>
<dbReference type="Gene3D" id="3.40.630.30">
    <property type="match status" value="1"/>
</dbReference>
<feature type="compositionally biased region" description="Polar residues" evidence="8">
    <location>
        <begin position="369"/>
        <end position="384"/>
    </location>
</feature>
<dbReference type="InterPro" id="IPR011496">
    <property type="entry name" value="O-GlcNAcase_cat"/>
</dbReference>
<dbReference type="EMBL" id="CAJNOQ010000685">
    <property type="protein sequence ID" value="CAF0827897.1"/>
    <property type="molecule type" value="Genomic_DNA"/>
</dbReference>
<evidence type="ECO:0000256" key="7">
    <source>
        <dbReference type="ARBA" id="ARBA00076634"/>
    </source>
</evidence>
<dbReference type="PANTHER" id="PTHR13170:SF16">
    <property type="entry name" value="PROTEIN O-GLCNACASE"/>
    <property type="match status" value="1"/>
</dbReference>